<evidence type="ECO:0000256" key="6">
    <source>
        <dbReference type="SAM" id="Phobius"/>
    </source>
</evidence>
<feature type="compositionally biased region" description="Basic and acidic residues" evidence="5">
    <location>
        <begin position="332"/>
        <end position="350"/>
    </location>
</feature>
<evidence type="ECO:0000313" key="8">
    <source>
        <dbReference type="EMBL" id="KAH0890990.1"/>
    </source>
</evidence>
<comment type="similarity">
    <text evidence="2">Belongs to the FIP1 family.</text>
</comment>
<keyword evidence="4" id="KW-0539">Nucleus</keyword>
<evidence type="ECO:0000259" key="7">
    <source>
        <dbReference type="PROSITE" id="PS50072"/>
    </source>
</evidence>
<evidence type="ECO:0000256" key="3">
    <source>
        <dbReference type="ARBA" id="ARBA00022664"/>
    </source>
</evidence>
<comment type="subcellular location">
    <subcellularLocation>
        <location evidence="1">Nucleus</location>
    </subcellularLocation>
</comment>
<keyword evidence="3" id="KW-0507">mRNA processing</keyword>
<feature type="region of interest" description="Disordered" evidence="5">
    <location>
        <begin position="758"/>
        <end position="785"/>
    </location>
</feature>
<evidence type="ECO:0000256" key="1">
    <source>
        <dbReference type="ARBA" id="ARBA00004123"/>
    </source>
</evidence>
<feature type="compositionally biased region" description="Basic and acidic residues" evidence="5">
    <location>
        <begin position="261"/>
        <end position="291"/>
    </location>
</feature>
<feature type="compositionally biased region" description="Polar residues" evidence="5">
    <location>
        <begin position="916"/>
        <end position="929"/>
    </location>
</feature>
<dbReference type="InterPro" id="IPR029000">
    <property type="entry name" value="Cyclophilin-like_dom_sf"/>
</dbReference>
<feature type="region of interest" description="Disordered" evidence="5">
    <location>
        <begin position="240"/>
        <end position="533"/>
    </location>
</feature>
<evidence type="ECO:0000256" key="2">
    <source>
        <dbReference type="ARBA" id="ARBA00007459"/>
    </source>
</evidence>
<dbReference type="InterPro" id="IPR002130">
    <property type="entry name" value="Cyclophilin-type_PPIase_dom"/>
</dbReference>
<keyword evidence="6" id="KW-0472">Membrane</keyword>
<dbReference type="Proteomes" id="UP000824890">
    <property type="component" value="Unassembled WGS sequence"/>
</dbReference>
<feature type="compositionally biased region" description="Acidic residues" evidence="5">
    <location>
        <begin position="80"/>
        <end position="91"/>
    </location>
</feature>
<gene>
    <name evidence="8" type="ORF">HID58_053419</name>
</gene>
<comment type="caution">
    <text evidence="8">The sequence shown here is derived from an EMBL/GenBank/DDBJ whole genome shotgun (WGS) entry which is preliminary data.</text>
</comment>
<feature type="domain" description="PPIase cyclophilin-type" evidence="7">
    <location>
        <begin position="1148"/>
        <end position="1292"/>
    </location>
</feature>
<feature type="compositionally biased region" description="Basic and acidic residues" evidence="5">
    <location>
        <begin position="769"/>
        <end position="785"/>
    </location>
</feature>
<feature type="compositionally biased region" description="Basic and acidic residues" evidence="5">
    <location>
        <begin position="44"/>
        <end position="59"/>
    </location>
</feature>
<organism evidence="8 9">
    <name type="scientific">Brassica napus</name>
    <name type="common">Rape</name>
    <dbReference type="NCBI Taxonomy" id="3708"/>
    <lineage>
        <taxon>Eukaryota</taxon>
        <taxon>Viridiplantae</taxon>
        <taxon>Streptophyta</taxon>
        <taxon>Embryophyta</taxon>
        <taxon>Tracheophyta</taxon>
        <taxon>Spermatophyta</taxon>
        <taxon>Magnoliopsida</taxon>
        <taxon>eudicotyledons</taxon>
        <taxon>Gunneridae</taxon>
        <taxon>Pentapetalae</taxon>
        <taxon>rosids</taxon>
        <taxon>malvids</taxon>
        <taxon>Brassicales</taxon>
        <taxon>Brassicaceae</taxon>
        <taxon>Brassiceae</taxon>
        <taxon>Brassica</taxon>
    </lineage>
</organism>
<feature type="compositionally biased region" description="Basic and acidic residues" evidence="5">
    <location>
        <begin position="935"/>
        <end position="944"/>
    </location>
</feature>
<dbReference type="Gene3D" id="2.40.100.10">
    <property type="entry name" value="Cyclophilin-like"/>
    <property type="match status" value="1"/>
</dbReference>
<feature type="compositionally biased region" description="Basic and acidic residues" evidence="5">
    <location>
        <begin position="393"/>
        <end position="412"/>
    </location>
</feature>
<dbReference type="InterPro" id="IPR007854">
    <property type="entry name" value="Fip1_dom"/>
</dbReference>
<evidence type="ECO:0000256" key="5">
    <source>
        <dbReference type="SAM" id="MobiDB-lite"/>
    </source>
</evidence>
<feature type="compositionally biased region" description="Basic and acidic residues" evidence="5">
    <location>
        <begin position="588"/>
        <end position="610"/>
    </location>
</feature>
<dbReference type="PROSITE" id="PS50072">
    <property type="entry name" value="CSA_PPIASE_2"/>
    <property type="match status" value="1"/>
</dbReference>
<feature type="compositionally biased region" description="Basic and acidic residues" evidence="5">
    <location>
        <begin position="554"/>
        <end position="581"/>
    </location>
</feature>
<feature type="region of interest" description="Disordered" evidence="5">
    <location>
        <begin position="554"/>
        <end position="610"/>
    </location>
</feature>
<accession>A0ABQ8AEP0</accession>
<dbReference type="SUPFAM" id="SSF50891">
    <property type="entry name" value="Cyclophilin-like"/>
    <property type="match status" value="1"/>
</dbReference>
<sequence length="1296" mass="149293">MDSTDDDFGELYVDDKAHATASLAGDDVCENKGFEVTLEPESEGEAKKHDAEVVVDKDSSPCVDDDASAANRTEAKEESEYSDSDSDDDDLNIVLKEDDSVACGSNASNQRRSVGSWCTMPNSGMVNGRMRMEATSPSLVMPRCGYNNFSHTWSRGTFDANFNVFEKRPWRNPGVDVNDYFNFGFNEQSWKDYCNPGVKGRAIEVEDGTLERTPSMDLRIPRELDPDVVIQIPVTDDVEELSSMTPVEARSLSKPSNGASRSEEFHSDIGEDLHSSGDSMKEEVSVGREEENTGSFRGEQSPPRENRCSREVTPCDKEIIEEEKEETCWSSDKADSSSVERESSLRDRFRFSPTSSYSVGKTEESEDSGTESSKGGGATGDQREASTPPRRTRFAEHEANSTKSVEKSDTEHSRHRRSHEGPSKRYCRRIDYGARRRTKHANASPTPDRDLGKKVCSGHGRSYRDSSKNWQKRPQFALGKVGTEGRGFPQSDRGKRHGRSYSPVDLDRDRGQRLCWRNNKEPSHGRGFDPSNGYKYEAGLKEYTSRSSFNLNQRESRLSFNKEEDRYGRQHSERRYGRERSPALAYESNREDRYGRQHCERKYSRERSPGLAYERNKERRRYDGVGEPYYQDRIPISDMEYRYQFEYCSINGRHNPNQSREDEPYYGRSDYDYEFPRGRYEDEVQRTESEMPFELAYREMHSFAEVGRREFERYEEDFSEIDRRHHYTTLGWHNDRFVSDNDGHNKYRVQGAWPTPSLPFRDSWQTKGSRGDSWRDETRDFTKREANDRQNNLLYKDAPRDGWTRNLVRGDNVSIQDRLRYDDDDDDDDDWVRRDKRSYQLGDSVREIAHSAHPSYTDEMLVTNIGVSAHDRISIKQRRGYFMSHVHETVERHQRSKKLRRDGNAFIKCQDQINSTGRQGKLSNQSRIRFSNGRDTTEQQDHQKPRNVMGKGNEKAVVKIKGLIEKEEGEIIQEEERNVTGTGIDEERIQESIKKMERRRERFKEPELVAAKFHFQTEQGAKTDVTNQVRPVRKRRWEVTSEAMDEIWIIKFCISCLLLAMARIKPQALLNQSKKKKGPSRISISTIVVCNLVVAVVVLSLVTTYRHWSQRSINVIETQSQRFEDTNAASEQKSYDLPGYADISTSKGLITVELFKDASPEAVDRFLDLCQKDHFKGMPFHRVIKNYLVQAGHSQSSIPVEEWTSKGKLRGRLNTSPKHEAFMLGTPKTKGNNNNKDFELLITTAPIPDLNDQLIVFGRVLKGEDVVQEIEEVDTDEHYQPKAQIGIISVILKREL</sequence>
<keyword evidence="9" id="KW-1185">Reference proteome</keyword>
<feature type="compositionally biased region" description="Basic and acidic residues" evidence="5">
    <location>
        <begin position="419"/>
        <end position="434"/>
    </location>
</feature>
<keyword evidence="6" id="KW-0812">Transmembrane</keyword>
<evidence type="ECO:0000313" key="9">
    <source>
        <dbReference type="Proteomes" id="UP000824890"/>
    </source>
</evidence>
<dbReference type="PRINTS" id="PR00153">
    <property type="entry name" value="CSAPPISMRASE"/>
</dbReference>
<evidence type="ECO:0000256" key="4">
    <source>
        <dbReference type="ARBA" id="ARBA00023242"/>
    </source>
</evidence>
<reference evidence="8 9" key="1">
    <citation type="submission" date="2021-05" db="EMBL/GenBank/DDBJ databases">
        <title>Genome Assembly of Synthetic Allotetraploid Brassica napus Reveals Homoeologous Exchanges between Subgenomes.</title>
        <authorList>
            <person name="Davis J.T."/>
        </authorList>
    </citation>
    <scope>NUCLEOTIDE SEQUENCE [LARGE SCALE GENOMIC DNA]</scope>
    <source>
        <strain evidence="9">cv. Da-Ae</strain>
        <tissue evidence="8">Seedling</tissue>
    </source>
</reference>
<feature type="region of interest" description="Disordered" evidence="5">
    <location>
        <begin position="37"/>
        <end position="91"/>
    </location>
</feature>
<protein>
    <recommendedName>
        <fullName evidence="7">PPIase cyclophilin-type domain-containing protein</fullName>
    </recommendedName>
</protein>
<dbReference type="PANTHER" id="PTHR47269:SF5">
    <property type="entry name" value="PPIASE CYCLOPHILIN-TYPE DOMAIN-CONTAINING PROTEIN"/>
    <property type="match status" value="1"/>
</dbReference>
<dbReference type="Pfam" id="PF05182">
    <property type="entry name" value="Fip1"/>
    <property type="match status" value="1"/>
</dbReference>
<dbReference type="PANTHER" id="PTHR47269">
    <property type="entry name" value="PEPTIDYL-PROLYL CIS-TRANS ISOMERASE CYP21-4"/>
    <property type="match status" value="1"/>
</dbReference>
<feature type="transmembrane region" description="Helical" evidence="6">
    <location>
        <begin position="1084"/>
        <end position="1105"/>
    </location>
</feature>
<feature type="compositionally biased region" description="Basic and acidic residues" evidence="5">
    <location>
        <begin position="505"/>
        <end position="527"/>
    </location>
</feature>
<dbReference type="EMBL" id="JAGKQM010000013">
    <property type="protein sequence ID" value="KAH0890990.1"/>
    <property type="molecule type" value="Genomic_DNA"/>
</dbReference>
<name>A0ABQ8AEP0_BRANA</name>
<feature type="compositionally biased region" description="Basic and acidic residues" evidence="5">
    <location>
        <begin position="302"/>
        <end position="318"/>
    </location>
</feature>
<keyword evidence="6" id="KW-1133">Transmembrane helix</keyword>
<feature type="region of interest" description="Disordered" evidence="5">
    <location>
        <begin position="916"/>
        <end position="950"/>
    </location>
</feature>
<dbReference type="Pfam" id="PF00160">
    <property type="entry name" value="Pro_isomerase"/>
    <property type="match status" value="1"/>
</dbReference>
<proteinExistence type="inferred from homology"/>